<dbReference type="InterPro" id="IPR001283">
    <property type="entry name" value="CRISP-related"/>
</dbReference>
<evidence type="ECO:0000313" key="3">
    <source>
        <dbReference type="Proteomes" id="UP000001382"/>
    </source>
</evidence>
<dbReference type="RefSeq" id="WP_012948369.1">
    <property type="nucleotide sequence ID" value="NC_013757.1"/>
</dbReference>
<dbReference type="PROSITE" id="PS01009">
    <property type="entry name" value="CRISP_1"/>
    <property type="match status" value="1"/>
</dbReference>
<reference evidence="2 3" key="1">
    <citation type="journal article" date="2010" name="Stand. Genomic Sci.">
        <title>Complete genome sequence of Geodermatophilus obscurus type strain (G-20).</title>
        <authorList>
            <person name="Ivanova N."/>
            <person name="Sikorski J."/>
            <person name="Jando M."/>
            <person name="Munk C."/>
            <person name="Lapidus A."/>
            <person name="Glavina Del Rio T."/>
            <person name="Copeland A."/>
            <person name="Tice H."/>
            <person name="Cheng J.-F."/>
            <person name="Lucas S."/>
            <person name="Chen F."/>
            <person name="Nolan M."/>
            <person name="Bruce D."/>
            <person name="Goodwin L."/>
            <person name="Pitluck S."/>
            <person name="Mavromatis K."/>
            <person name="Mikhailova N."/>
            <person name="Pati A."/>
            <person name="Chen A."/>
            <person name="Palaniappan K."/>
            <person name="Land M."/>
            <person name="Hauser L."/>
            <person name="Chang Y.-J."/>
            <person name="Jeffries C.D."/>
            <person name="Meincke L."/>
            <person name="Brettin T."/>
            <person name="Detter J.C."/>
            <person name="Detter J.C."/>
            <person name="Rohde M."/>
            <person name="Goeker M."/>
            <person name="Bristow J."/>
            <person name="Eisen J.A."/>
            <person name="Markowitz V."/>
            <person name="Hugenholtz P."/>
            <person name="Kyrpides N.C."/>
            <person name="Klenk H.-P."/>
        </authorList>
    </citation>
    <scope>NUCLEOTIDE SEQUENCE [LARGE SCALE GENOMIC DNA]</scope>
    <source>
        <strain evidence="3">ATCC 25078 / DSM 43160 / JCM 3152 / KCC A-0152 / KCTC 9177 / NBRC 13315 / NRRL B-3577 / G-20</strain>
    </source>
</reference>
<dbReference type="Pfam" id="PF00188">
    <property type="entry name" value="CAP"/>
    <property type="match status" value="1"/>
</dbReference>
<dbReference type="Gene3D" id="3.40.33.10">
    <property type="entry name" value="CAP"/>
    <property type="match status" value="1"/>
</dbReference>
<dbReference type="PRINTS" id="PR00838">
    <property type="entry name" value="V5ALLERGEN"/>
</dbReference>
<dbReference type="SUPFAM" id="SSF55797">
    <property type="entry name" value="PR-1-like"/>
    <property type="match status" value="1"/>
</dbReference>
<dbReference type="STRING" id="526225.Gobs_2252"/>
<reference evidence="3" key="2">
    <citation type="submission" date="2010-01" db="EMBL/GenBank/DDBJ databases">
        <title>The complete genome of Geodermatophilus obscurus DSM 43160.</title>
        <authorList>
            <consortium name="US DOE Joint Genome Institute (JGI-PGF)"/>
            <person name="Lucas S."/>
            <person name="Copeland A."/>
            <person name="Lapidus A."/>
            <person name="Glavina del Rio T."/>
            <person name="Dalin E."/>
            <person name="Tice H."/>
            <person name="Bruce D."/>
            <person name="Goodwin L."/>
            <person name="Pitluck S."/>
            <person name="Kyrpides N."/>
            <person name="Mavromatis K."/>
            <person name="Ivanova N."/>
            <person name="Munk A.C."/>
            <person name="Brettin T."/>
            <person name="Detter J.C."/>
            <person name="Han C."/>
            <person name="Larimer F."/>
            <person name="Land M."/>
            <person name="Hauser L."/>
            <person name="Markowitz V."/>
            <person name="Cheng J.-F."/>
            <person name="Hugenholtz P."/>
            <person name="Woyke T."/>
            <person name="Wu D."/>
            <person name="Jando M."/>
            <person name="Schneider S."/>
            <person name="Klenk H.-P."/>
            <person name="Eisen J.A."/>
        </authorList>
    </citation>
    <scope>NUCLEOTIDE SEQUENCE [LARGE SCALE GENOMIC DNA]</scope>
    <source>
        <strain evidence="3">ATCC 25078 / DSM 43160 / JCM 3152 / KCC A-0152 / KCTC 9177 / NBRC 13315 / NRRL B-3577 / G-20</strain>
    </source>
</reference>
<dbReference type="InterPro" id="IPR014044">
    <property type="entry name" value="CAP_dom"/>
</dbReference>
<dbReference type="HOGENOM" id="CLU_035730_8_1_11"/>
<dbReference type="KEGG" id="gob:Gobs_2252"/>
<proteinExistence type="predicted"/>
<dbReference type="eggNOG" id="COG2340">
    <property type="taxonomic scope" value="Bacteria"/>
</dbReference>
<dbReference type="AlphaFoldDB" id="D2SGU1"/>
<dbReference type="PANTHER" id="PTHR10334">
    <property type="entry name" value="CYSTEINE-RICH SECRETORY PROTEIN-RELATED"/>
    <property type="match status" value="1"/>
</dbReference>
<dbReference type="EMBL" id="CP001867">
    <property type="protein sequence ID" value="ADB74934.1"/>
    <property type="molecule type" value="Genomic_DNA"/>
</dbReference>
<organism evidence="2 3">
    <name type="scientific">Geodermatophilus obscurus (strain ATCC 25078 / DSM 43160 / JCM 3152 / CCUG 61914 / KCC A-0152 / KCTC 9177 / NBRC 13315 / NRRL B-3577 / G-20)</name>
    <dbReference type="NCBI Taxonomy" id="526225"/>
    <lineage>
        <taxon>Bacteria</taxon>
        <taxon>Bacillati</taxon>
        <taxon>Actinomycetota</taxon>
        <taxon>Actinomycetes</taxon>
        <taxon>Geodermatophilales</taxon>
        <taxon>Geodermatophilaceae</taxon>
        <taxon>Geodermatophilus</taxon>
    </lineage>
</organism>
<dbReference type="InterPro" id="IPR002413">
    <property type="entry name" value="V5_allergen-like"/>
</dbReference>
<feature type="domain" description="SCP" evidence="1">
    <location>
        <begin position="6"/>
        <end position="155"/>
    </location>
</feature>
<name>D2SGU1_GEOOG</name>
<keyword evidence="3" id="KW-1185">Reference proteome</keyword>
<dbReference type="GO" id="GO:0005576">
    <property type="term" value="C:extracellular region"/>
    <property type="evidence" value="ECO:0007669"/>
    <property type="project" value="InterPro"/>
</dbReference>
<dbReference type="OrthoDB" id="9794228at2"/>
<sequence length="159" mass="17218">MTLSPADANAVVEAHNRYRRDVTVNVPDLAWSDALATDAQKWADHLASLPTWPANPHSGVGGENIAWAAPPGSKTPAEFVDQWGAEKAKFIPPCTFTAKVQGDPCSTTGDWRHIGHYTQIVWRLTTHVGCGLATSVATGRDIFVARYAPPGNVRNKLVY</sequence>
<protein>
    <submittedName>
        <fullName evidence="2">SCP-like extracellular</fullName>
    </submittedName>
</protein>
<evidence type="ECO:0000313" key="2">
    <source>
        <dbReference type="EMBL" id="ADB74934.1"/>
    </source>
</evidence>
<dbReference type="InterPro" id="IPR035940">
    <property type="entry name" value="CAP_sf"/>
</dbReference>
<dbReference type="Proteomes" id="UP000001382">
    <property type="component" value="Chromosome"/>
</dbReference>
<dbReference type="InterPro" id="IPR018244">
    <property type="entry name" value="Allrgn_V5/Tpx1_CS"/>
</dbReference>
<gene>
    <name evidence="2" type="ordered locus">Gobs_2252</name>
</gene>
<dbReference type="SMART" id="SM00198">
    <property type="entry name" value="SCP"/>
    <property type="match status" value="1"/>
</dbReference>
<accession>D2SGU1</accession>
<dbReference type="PRINTS" id="PR00837">
    <property type="entry name" value="V5TPXLIKE"/>
</dbReference>
<evidence type="ECO:0000259" key="1">
    <source>
        <dbReference type="SMART" id="SM00198"/>
    </source>
</evidence>